<evidence type="ECO:0000313" key="8">
    <source>
        <dbReference type="EMBL" id="RPF27295.1"/>
    </source>
</evidence>
<keyword evidence="3 6" id="KW-1133">Transmembrane helix</keyword>
<dbReference type="InterPro" id="IPR006685">
    <property type="entry name" value="MscS_channel_2nd"/>
</dbReference>
<dbReference type="Gene3D" id="2.30.30.60">
    <property type="match status" value="1"/>
</dbReference>
<feature type="compositionally biased region" description="Basic and acidic residues" evidence="5">
    <location>
        <begin position="535"/>
        <end position="551"/>
    </location>
</feature>
<dbReference type="Pfam" id="PF00924">
    <property type="entry name" value="MS_channel_2nd"/>
    <property type="match status" value="1"/>
</dbReference>
<evidence type="ECO:0000256" key="6">
    <source>
        <dbReference type="SAM" id="Phobius"/>
    </source>
</evidence>
<dbReference type="EMBL" id="RKRA01000001">
    <property type="protein sequence ID" value="RPF27295.1"/>
    <property type="molecule type" value="Genomic_DNA"/>
</dbReference>
<organism evidence="8 9">
    <name type="scientific">Georgenia muralis</name>
    <dbReference type="NCBI Taxonomy" id="154117"/>
    <lineage>
        <taxon>Bacteria</taxon>
        <taxon>Bacillati</taxon>
        <taxon>Actinomycetota</taxon>
        <taxon>Actinomycetes</taxon>
        <taxon>Micrococcales</taxon>
        <taxon>Bogoriellaceae</taxon>
        <taxon>Georgenia</taxon>
    </lineage>
</organism>
<feature type="region of interest" description="Disordered" evidence="5">
    <location>
        <begin position="385"/>
        <end position="574"/>
    </location>
</feature>
<proteinExistence type="predicted"/>
<evidence type="ECO:0000256" key="1">
    <source>
        <dbReference type="ARBA" id="ARBA00004370"/>
    </source>
</evidence>
<feature type="transmembrane region" description="Helical" evidence="6">
    <location>
        <begin position="92"/>
        <end position="110"/>
    </location>
</feature>
<evidence type="ECO:0000256" key="4">
    <source>
        <dbReference type="ARBA" id="ARBA00023136"/>
    </source>
</evidence>
<evidence type="ECO:0000256" key="3">
    <source>
        <dbReference type="ARBA" id="ARBA00022989"/>
    </source>
</evidence>
<name>A0A3N5A1Q9_9MICO</name>
<feature type="compositionally biased region" description="Basic and acidic residues" evidence="5">
    <location>
        <begin position="422"/>
        <end position="446"/>
    </location>
</feature>
<dbReference type="PANTHER" id="PTHR30566">
    <property type="entry name" value="YNAI-RELATED MECHANOSENSITIVE ION CHANNEL"/>
    <property type="match status" value="1"/>
</dbReference>
<keyword evidence="2 6" id="KW-0812">Transmembrane</keyword>
<dbReference type="GO" id="GO:0016020">
    <property type="term" value="C:membrane"/>
    <property type="evidence" value="ECO:0007669"/>
    <property type="project" value="UniProtKB-SubCell"/>
</dbReference>
<evidence type="ECO:0000256" key="2">
    <source>
        <dbReference type="ARBA" id="ARBA00022692"/>
    </source>
</evidence>
<feature type="compositionally biased region" description="Basic and acidic residues" evidence="5">
    <location>
        <begin position="402"/>
        <end position="415"/>
    </location>
</feature>
<dbReference type="GO" id="GO:0055085">
    <property type="term" value="P:transmembrane transport"/>
    <property type="evidence" value="ECO:0007669"/>
    <property type="project" value="InterPro"/>
</dbReference>
<comment type="subcellular location">
    <subcellularLocation>
        <location evidence="1">Membrane</location>
    </subcellularLocation>
</comment>
<dbReference type="SUPFAM" id="SSF50182">
    <property type="entry name" value="Sm-like ribonucleoproteins"/>
    <property type="match status" value="1"/>
</dbReference>
<feature type="transmembrane region" description="Helical" evidence="6">
    <location>
        <begin position="61"/>
        <end position="80"/>
    </location>
</feature>
<feature type="domain" description="Mechanosensitive ion channel MscS" evidence="7">
    <location>
        <begin position="193"/>
        <end position="259"/>
    </location>
</feature>
<feature type="transmembrane region" description="Helical" evidence="6">
    <location>
        <begin position="144"/>
        <end position="165"/>
    </location>
</feature>
<keyword evidence="9" id="KW-1185">Reference proteome</keyword>
<dbReference type="RefSeq" id="WP_211338778.1">
    <property type="nucleotide sequence ID" value="NZ_RKRA01000001.1"/>
</dbReference>
<evidence type="ECO:0000259" key="7">
    <source>
        <dbReference type="Pfam" id="PF00924"/>
    </source>
</evidence>
<evidence type="ECO:0000313" key="9">
    <source>
        <dbReference type="Proteomes" id="UP000280726"/>
    </source>
</evidence>
<dbReference type="PANTHER" id="PTHR30566:SF25">
    <property type="entry name" value="INNER MEMBRANE PROTEIN"/>
    <property type="match status" value="1"/>
</dbReference>
<evidence type="ECO:0000256" key="5">
    <source>
        <dbReference type="SAM" id="MobiDB-lite"/>
    </source>
</evidence>
<feature type="transmembrane region" description="Helical" evidence="6">
    <location>
        <begin position="15"/>
        <end position="40"/>
    </location>
</feature>
<reference evidence="8 9" key="1">
    <citation type="submission" date="2018-11" db="EMBL/GenBank/DDBJ databases">
        <title>Sequencing the genomes of 1000 actinobacteria strains.</title>
        <authorList>
            <person name="Klenk H.-P."/>
        </authorList>
    </citation>
    <scope>NUCLEOTIDE SEQUENCE [LARGE SCALE GENOMIC DNA]</scope>
    <source>
        <strain evidence="8 9">DSM 14418</strain>
    </source>
</reference>
<feature type="compositionally biased region" description="Basic and acidic residues" evidence="5">
    <location>
        <begin position="491"/>
        <end position="509"/>
    </location>
</feature>
<accession>A0A3N5A1Q9</accession>
<dbReference type="Proteomes" id="UP000280726">
    <property type="component" value="Unassembled WGS sequence"/>
</dbReference>
<dbReference type="InterPro" id="IPR010920">
    <property type="entry name" value="LSM_dom_sf"/>
</dbReference>
<comment type="caution">
    <text evidence="8">The sequence shown here is derived from an EMBL/GenBank/DDBJ whole genome shotgun (WGS) entry which is preliminary data.</text>
</comment>
<dbReference type="InterPro" id="IPR023408">
    <property type="entry name" value="MscS_beta-dom_sf"/>
</dbReference>
<sequence>MSMTIDATIDTTVDVIALVMWVAGGVVAGLLVSYVVTGITRVLARRHPVAGIITRRGRRPFQAMLVVAGAWVGLVLGAPLATGIREPGWRAVAQHVLLILLISAGTWFVAQMVRVVEDAALEHIRARGGAASGRDRRVQTQAQVLRRVAFAVVVILGIAAAMLTFPGARAAGASLLASAGIVSVVAGLAAQTTLGNLIAGLQLAFTDAIRVDDIVIVEGEFGYIEEITLTYVVVRLWDDRRMIMPSTYFTTTPFENWTRQAPALLGTVELDVDWRVPVPAMRAELVRLLEGSDLWDKRVGVFQVHDATGGLIRVRALVSGKDAPTLTDLKYYVRENLVDWLQTHAPYALPRQRTMEEWVETTDDRAGELYGELAEELTELADLDGAETPEPDTLALAQTRQENPEERRRRETEARRARRRAAREDRRRAREHGGLPGRAAEERARPSSDATRVLDLSEVEAAGAGDHSGARGAGGAPAVDRADPSAPRRTSIIDRVDLPAVGREARTGHEASVFTGSKEAEERARAFTGPSAEVLQEREITAERKRAEESPRTPTEGRAGELYGKDGAPDGDAE</sequence>
<protein>
    <submittedName>
        <fullName evidence="8">Mechanosensitive ion channel-like protein</fullName>
    </submittedName>
</protein>
<gene>
    <name evidence="8" type="ORF">EDD32_1773</name>
</gene>
<dbReference type="Gene3D" id="1.10.287.1260">
    <property type="match status" value="1"/>
</dbReference>
<keyword evidence="4 6" id="KW-0472">Membrane</keyword>
<dbReference type="AlphaFoldDB" id="A0A3N5A1Q9"/>